<dbReference type="InterPro" id="IPR051020">
    <property type="entry name" value="ALDH-related_metabolic_enz"/>
</dbReference>
<organism evidence="4 5">
    <name type="scientific">Carbonactinospora thermoautotrophica</name>
    <dbReference type="NCBI Taxonomy" id="1469144"/>
    <lineage>
        <taxon>Bacteria</taxon>
        <taxon>Bacillati</taxon>
        <taxon>Actinomycetota</taxon>
        <taxon>Actinomycetes</taxon>
        <taxon>Kitasatosporales</taxon>
        <taxon>Carbonactinosporaceae</taxon>
        <taxon>Carbonactinospora</taxon>
    </lineage>
</organism>
<dbReference type="GO" id="GO:0008911">
    <property type="term" value="F:lactaldehyde dehydrogenase (NAD+) activity"/>
    <property type="evidence" value="ECO:0007669"/>
    <property type="project" value="TreeGrafter"/>
</dbReference>
<evidence type="ECO:0000256" key="2">
    <source>
        <dbReference type="ARBA" id="ARBA00023002"/>
    </source>
</evidence>
<dbReference type="InterPro" id="IPR016162">
    <property type="entry name" value="Ald_DH_N"/>
</dbReference>
<dbReference type="InterPro" id="IPR016163">
    <property type="entry name" value="Ald_DH_C"/>
</dbReference>
<dbReference type="PANTHER" id="PTHR42991">
    <property type="entry name" value="ALDEHYDE DEHYDROGENASE"/>
    <property type="match status" value="1"/>
</dbReference>
<evidence type="ECO:0000313" key="4">
    <source>
        <dbReference type="EMBL" id="KWX00638.1"/>
    </source>
</evidence>
<evidence type="ECO:0000259" key="3">
    <source>
        <dbReference type="Pfam" id="PF00171"/>
    </source>
</evidence>
<feature type="domain" description="Aldehyde dehydrogenase" evidence="3">
    <location>
        <begin position="38"/>
        <end position="484"/>
    </location>
</feature>
<name>A0A132MRX8_9ACTN</name>
<dbReference type="Proteomes" id="UP000070188">
    <property type="component" value="Unassembled WGS sequence"/>
</dbReference>
<comment type="caution">
    <text evidence="4">The sequence shown here is derived from an EMBL/GenBank/DDBJ whole genome shotgun (WGS) entry which is preliminary data.</text>
</comment>
<keyword evidence="5" id="KW-1185">Reference proteome</keyword>
<dbReference type="EC" id="1.2.1.3" evidence="4"/>
<gene>
    <name evidence="4" type="ORF">LI90_1661</name>
</gene>
<dbReference type="Pfam" id="PF00171">
    <property type="entry name" value="Aldedh"/>
    <property type="match status" value="1"/>
</dbReference>
<dbReference type="AlphaFoldDB" id="A0A132MRX8"/>
<dbReference type="STRING" id="1469144.LI90_1661"/>
<dbReference type="EMBL" id="LAXD01000001">
    <property type="protein sequence ID" value="KWX00638.1"/>
    <property type="molecule type" value="Genomic_DNA"/>
</dbReference>
<dbReference type="Gene3D" id="3.40.309.10">
    <property type="entry name" value="Aldehyde Dehydrogenase, Chain A, domain 2"/>
    <property type="match status" value="1"/>
</dbReference>
<dbReference type="PATRIC" id="fig|1469144.10.peg.1809"/>
<sequence length="490" mass="52615">MGPLQAGAGVYDATETEGCMEQTYVRIGGVPTTTDRWDEVLNPHDGQAVARVPSCGTQEVEAACEHALKVLRRDDFPQYARAEVLERTITLLDSRREEFARTITLESAKPIRDARDEVDRAIETFRFTAAEARRLVGEMVPMDASRVGVGRLGFALRVPAGVVAAVTPFDFPLNLVAHKLAPAIAAGCPVVLKPAEETPLSAIRLVDLLVEAGLPADWVSVVTGGAEVGQTLVRHPVPRVVSFTGGAEIGHAIRRAAPEKKVLLELGSNAPVIIEPDADLADVARRVRQAAYAFAGQSRISTRRVLVHRDVHQEFLALLADAVADLVVGDPFDEATDVGPLIRASETERVLAWVQEAVAGGGHLVAGGEVRDGILLPTVVDEPPPAARLVREEVFGPVVTVQAYGTFDEAVALANDSPYALHVGVFTRDLGIALRAIRELEFGGVLVNEVPTFRADQEPYGGLRHGGNTREGPAYSIQEMTELRFGLICP</sequence>
<keyword evidence="2 4" id="KW-0560">Oxidoreductase</keyword>
<dbReference type="SUPFAM" id="SSF53720">
    <property type="entry name" value="ALDH-like"/>
    <property type="match status" value="1"/>
</dbReference>
<dbReference type="InterPro" id="IPR016161">
    <property type="entry name" value="Ald_DH/histidinol_DH"/>
</dbReference>
<accession>A0A132MRX8</accession>
<reference evidence="5" key="1">
    <citation type="submission" date="2015-04" db="EMBL/GenBank/DDBJ databases">
        <title>Physiological reanalysis, assessment of diazotrophy, and genome sequences of multiple isolates of Streptomyces thermoautotrophicus.</title>
        <authorList>
            <person name="MacKellar D.C."/>
            <person name="Lieber L."/>
            <person name="Norman J."/>
            <person name="Bolger A."/>
            <person name="Tobin C."/>
            <person name="Murray J.W."/>
            <person name="Chang R."/>
            <person name="Ford T."/>
            <person name="Nguyen P.Q."/>
            <person name="Woodward J."/>
            <person name="Permingeat H."/>
            <person name="Joshi N.S."/>
            <person name="Silver P.A."/>
            <person name="Usadel B."/>
            <person name="Rutherford A.W."/>
            <person name="Friesen M."/>
            <person name="Prell J."/>
        </authorList>
    </citation>
    <scope>NUCLEOTIDE SEQUENCE [LARGE SCALE GENOMIC DNA]</scope>
    <source>
        <strain evidence="5">H1</strain>
    </source>
</reference>
<protein>
    <submittedName>
        <fullName evidence="4">Aldehyde dehydrogenase</fullName>
        <ecNumber evidence="4">1.2.1.3</ecNumber>
    </submittedName>
</protein>
<dbReference type="RefSeq" id="WP_197651744.1">
    <property type="nucleotide sequence ID" value="NZ_JYIJ01000012.1"/>
</dbReference>
<evidence type="ECO:0000256" key="1">
    <source>
        <dbReference type="ARBA" id="ARBA00009986"/>
    </source>
</evidence>
<dbReference type="Gene3D" id="3.40.605.10">
    <property type="entry name" value="Aldehyde Dehydrogenase, Chain A, domain 1"/>
    <property type="match status" value="1"/>
</dbReference>
<evidence type="ECO:0000313" key="5">
    <source>
        <dbReference type="Proteomes" id="UP000070188"/>
    </source>
</evidence>
<proteinExistence type="inferred from homology"/>
<comment type="similarity">
    <text evidence="1">Belongs to the aldehyde dehydrogenase family.</text>
</comment>
<dbReference type="PANTHER" id="PTHR42991:SF1">
    <property type="entry name" value="ALDEHYDE DEHYDROGENASE"/>
    <property type="match status" value="1"/>
</dbReference>
<dbReference type="InterPro" id="IPR015590">
    <property type="entry name" value="Aldehyde_DH_dom"/>
</dbReference>